<sequence>MQQPYVIATQLLDGMTTINRAWYTREDQVSPLTFKLTKEQMEKDQERDQNMDKIMTQLDILSKNVIGAGARSVNAVGVGCANPDESKFEPLYNEEVNFLANQGDDYRSNYQSVDQAVGDPNGSYIVSSQQGGLASDNKANPKNEVLRYLDLETKHVHYGAKRDKEAETTKKRRPEDCRSHWASRRMALVSPNVPVCKVLKDKIKAIERSSRRVAEWFREAVPYRPKLQSLKLLKDNAERC</sequence>
<accession>M1DH69</accession>
<dbReference type="AlphaFoldDB" id="M1DH69"/>
<reference evidence="2" key="1">
    <citation type="journal article" date="2011" name="Nature">
        <title>Genome sequence and analysis of the tuber crop potato.</title>
        <authorList>
            <consortium name="The Potato Genome Sequencing Consortium"/>
        </authorList>
    </citation>
    <scope>NUCLEOTIDE SEQUENCE [LARGE SCALE GENOMIC DNA]</scope>
    <source>
        <strain evidence="2">cv. DM1-3 516 R44</strain>
    </source>
</reference>
<evidence type="ECO:0000313" key="1">
    <source>
        <dbReference type="EnsemblPlants" id="PGSC0003DMT400088987"/>
    </source>
</evidence>
<dbReference type="HOGENOM" id="CLU_033598_0_0_1"/>
<dbReference type="PaxDb" id="4113-PGSC0003DMT400088987"/>
<reference evidence="1" key="2">
    <citation type="submission" date="2015-06" db="UniProtKB">
        <authorList>
            <consortium name="EnsemblPlants"/>
        </authorList>
    </citation>
    <scope>IDENTIFICATION</scope>
    <source>
        <strain evidence="1">DM1-3 516 R44</strain>
    </source>
</reference>
<evidence type="ECO:0000313" key="2">
    <source>
        <dbReference type="Proteomes" id="UP000011115"/>
    </source>
</evidence>
<dbReference type="Proteomes" id="UP000011115">
    <property type="component" value="Unassembled WGS sequence"/>
</dbReference>
<dbReference type="EnsemblPlants" id="PGSC0003DMT400088987">
    <property type="protein sequence ID" value="PGSC0003DMT400088987"/>
    <property type="gene ID" value="PGSC0003DMG400038558"/>
</dbReference>
<keyword evidence="2" id="KW-1185">Reference proteome</keyword>
<evidence type="ECO:0008006" key="3">
    <source>
        <dbReference type="Google" id="ProtNLM"/>
    </source>
</evidence>
<protein>
    <recommendedName>
        <fullName evidence="3">Integrase core domain containing protein</fullName>
    </recommendedName>
</protein>
<dbReference type="InParanoid" id="M1DH69"/>
<name>M1DH69_SOLTU</name>
<proteinExistence type="predicted"/>
<organism evidence="1 2">
    <name type="scientific">Solanum tuberosum</name>
    <name type="common">Potato</name>
    <dbReference type="NCBI Taxonomy" id="4113"/>
    <lineage>
        <taxon>Eukaryota</taxon>
        <taxon>Viridiplantae</taxon>
        <taxon>Streptophyta</taxon>
        <taxon>Embryophyta</taxon>
        <taxon>Tracheophyta</taxon>
        <taxon>Spermatophyta</taxon>
        <taxon>Magnoliopsida</taxon>
        <taxon>eudicotyledons</taxon>
        <taxon>Gunneridae</taxon>
        <taxon>Pentapetalae</taxon>
        <taxon>asterids</taxon>
        <taxon>lamiids</taxon>
        <taxon>Solanales</taxon>
        <taxon>Solanaceae</taxon>
        <taxon>Solanoideae</taxon>
        <taxon>Solaneae</taxon>
        <taxon>Solanum</taxon>
    </lineage>
</organism>
<dbReference type="Gramene" id="PGSC0003DMT400088987">
    <property type="protein sequence ID" value="PGSC0003DMT400088987"/>
    <property type="gene ID" value="PGSC0003DMG400038558"/>
</dbReference>